<dbReference type="AlphaFoldDB" id="A0A9I9E1K2"/>
<organism evidence="2">
    <name type="scientific">Cucumis melo</name>
    <name type="common">Muskmelon</name>
    <dbReference type="NCBI Taxonomy" id="3656"/>
    <lineage>
        <taxon>Eukaryota</taxon>
        <taxon>Viridiplantae</taxon>
        <taxon>Streptophyta</taxon>
        <taxon>Embryophyta</taxon>
        <taxon>Tracheophyta</taxon>
        <taxon>Spermatophyta</taxon>
        <taxon>Magnoliopsida</taxon>
        <taxon>eudicotyledons</taxon>
        <taxon>Gunneridae</taxon>
        <taxon>Pentapetalae</taxon>
        <taxon>rosids</taxon>
        <taxon>fabids</taxon>
        <taxon>Cucurbitales</taxon>
        <taxon>Cucurbitaceae</taxon>
        <taxon>Benincaseae</taxon>
        <taxon>Cucumis</taxon>
    </lineage>
</organism>
<name>A0A9I9E1K2_CUCME</name>
<evidence type="ECO:0000256" key="1">
    <source>
        <dbReference type="SAM" id="MobiDB-lite"/>
    </source>
</evidence>
<reference evidence="2" key="1">
    <citation type="submission" date="2023-03" db="UniProtKB">
        <authorList>
            <consortium name="EnsemblPlants"/>
        </authorList>
    </citation>
    <scope>IDENTIFICATION</scope>
</reference>
<feature type="region of interest" description="Disordered" evidence="1">
    <location>
        <begin position="64"/>
        <end position="109"/>
    </location>
</feature>
<protein>
    <submittedName>
        <fullName evidence="2">Uncharacterized protein</fullName>
    </submittedName>
</protein>
<sequence>ENHRARLLFIQFVVVPPTTDHDASADTPTNHLQPTPVVPPPTGAPTFSRCPWFLRNFRVHVVPPPTHTPHLQPMPDQPSSADAHATAVLRPTLDQPIRSAPAYPALADA</sequence>
<evidence type="ECO:0000313" key="2">
    <source>
        <dbReference type="EnsemblPlants" id="MELO3C027427.2.1"/>
    </source>
</evidence>
<dbReference type="Gramene" id="MELO3C027427.2.1">
    <property type="protein sequence ID" value="MELO3C027427.2.1"/>
    <property type="gene ID" value="MELO3C027427.2"/>
</dbReference>
<accession>A0A9I9E1K2</accession>
<proteinExistence type="predicted"/>
<dbReference type="EnsemblPlants" id="MELO3C027427.2.1">
    <property type="protein sequence ID" value="MELO3C027427.2.1"/>
    <property type="gene ID" value="MELO3C027427.2"/>
</dbReference>
<feature type="region of interest" description="Disordered" evidence="1">
    <location>
        <begin position="18"/>
        <end position="42"/>
    </location>
</feature>